<accession>A0AC35GJ93</accession>
<reference evidence="2" key="1">
    <citation type="submission" date="2022-11" db="UniProtKB">
        <authorList>
            <consortium name="WormBaseParasite"/>
        </authorList>
    </citation>
    <scope>IDENTIFICATION</scope>
</reference>
<dbReference type="Proteomes" id="UP000887580">
    <property type="component" value="Unplaced"/>
</dbReference>
<sequence>MFSSPVNNSNSDTTGSDQSTAPPGQTIYSYQFHSQIRNAKYMNYDEINNNKNNLINGKIFPSAPIEFKPAPSNEKISPFLRDPPSVTLDFLQSPRLPPAATASSSSSVAIKKKEYVPVSYIRIWTELYDVYTKIDKCVDVVVLAPHNTKFFQRLIATNTIHITYFENYPILSNMLALLNWTDSCKFFLSARRFCEDFITFLKTLPRIN</sequence>
<name>A0AC35GJ93_9BILA</name>
<proteinExistence type="predicted"/>
<protein>
    <submittedName>
        <fullName evidence="2">Uncharacterized protein</fullName>
    </submittedName>
</protein>
<organism evidence="1 2">
    <name type="scientific">Panagrolaimus sp. PS1159</name>
    <dbReference type="NCBI Taxonomy" id="55785"/>
    <lineage>
        <taxon>Eukaryota</taxon>
        <taxon>Metazoa</taxon>
        <taxon>Ecdysozoa</taxon>
        <taxon>Nematoda</taxon>
        <taxon>Chromadorea</taxon>
        <taxon>Rhabditida</taxon>
        <taxon>Tylenchina</taxon>
        <taxon>Panagrolaimomorpha</taxon>
        <taxon>Panagrolaimoidea</taxon>
        <taxon>Panagrolaimidae</taxon>
        <taxon>Panagrolaimus</taxon>
    </lineage>
</organism>
<evidence type="ECO:0000313" key="2">
    <source>
        <dbReference type="WBParaSite" id="PS1159_v2.g5781.t1"/>
    </source>
</evidence>
<dbReference type="WBParaSite" id="PS1159_v2.g5781.t1">
    <property type="protein sequence ID" value="PS1159_v2.g5781.t1"/>
    <property type="gene ID" value="PS1159_v2.g5781"/>
</dbReference>
<evidence type="ECO:0000313" key="1">
    <source>
        <dbReference type="Proteomes" id="UP000887580"/>
    </source>
</evidence>